<dbReference type="OrthoDB" id="7658568at2"/>
<evidence type="ECO:0000313" key="2">
    <source>
        <dbReference type="EMBL" id="SEN75529.1"/>
    </source>
</evidence>
<dbReference type="InterPro" id="IPR019019">
    <property type="entry name" value="H-type_lectin_domain"/>
</dbReference>
<evidence type="ECO:0000259" key="1">
    <source>
        <dbReference type="Pfam" id="PF09458"/>
    </source>
</evidence>
<keyword evidence="2" id="KW-0430">Lectin</keyword>
<evidence type="ECO:0000313" key="3">
    <source>
        <dbReference type="Proteomes" id="UP000198761"/>
    </source>
</evidence>
<dbReference type="PANTHER" id="PTHR46938">
    <property type="entry name" value="DISCOIDIN-1 SUBUNIT A-RELATED-RELATED"/>
    <property type="match status" value="1"/>
</dbReference>
<dbReference type="GO" id="GO:0046871">
    <property type="term" value="F:N-acetylgalactosamine binding"/>
    <property type="evidence" value="ECO:0007669"/>
    <property type="project" value="TreeGrafter"/>
</dbReference>
<proteinExistence type="predicted"/>
<dbReference type="InterPro" id="IPR052487">
    <property type="entry name" value="Galactose-binding_lectin"/>
</dbReference>
<dbReference type="Proteomes" id="UP000198761">
    <property type="component" value="Unassembled WGS sequence"/>
</dbReference>
<dbReference type="GO" id="GO:0098636">
    <property type="term" value="C:protein complex involved in cell adhesion"/>
    <property type="evidence" value="ECO:0007669"/>
    <property type="project" value="TreeGrafter"/>
</dbReference>
<dbReference type="GO" id="GO:0098609">
    <property type="term" value="P:cell-cell adhesion"/>
    <property type="evidence" value="ECO:0007669"/>
    <property type="project" value="TreeGrafter"/>
</dbReference>
<protein>
    <submittedName>
        <fullName evidence="2">H-type lectin domain-containing protein</fullName>
    </submittedName>
</protein>
<dbReference type="InterPro" id="IPR037221">
    <property type="entry name" value="H-type_lectin_dom_sf"/>
</dbReference>
<reference evidence="2 3" key="1">
    <citation type="submission" date="2016-10" db="EMBL/GenBank/DDBJ databases">
        <authorList>
            <person name="de Groot N.N."/>
        </authorList>
    </citation>
    <scope>NUCLEOTIDE SEQUENCE [LARGE SCALE GENOMIC DNA]</scope>
    <source>
        <strain evidence="2 3">DSM 3857</strain>
    </source>
</reference>
<name>A0A1H8J4E3_9RHOB</name>
<dbReference type="SUPFAM" id="SSF141086">
    <property type="entry name" value="Agglutinin HPA-like"/>
    <property type="match status" value="1"/>
</dbReference>
<accession>A0A1H8J4E3</accession>
<dbReference type="Gene3D" id="2.60.40.2080">
    <property type="match status" value="1"/>
</dbReference>
<keyword evidence="3" id="KW-1185">Reference proteome</keyword>
<sequence length="116" mass="13100">MKRISSGSIAVLQGSRVLFSDFADDGVMWTGQGPRESRFIVTFKEPFSDTPAVMVGISMWDMDHKSNSRADISAENITPTGFHIVFRTWGDTRVARVRADWTALGPVRDEDDWQLY</sequence>
<dbReference type="Pfam" id="PF09458">
    <property type="entry name" value="H_lectin"/>
    <property type="match status" value="1"/>
</dbReference>
<dbReference type="AlphaFoldDB" id="A0A1H8J4E3"/>
<dbReference type="GO" id="GO:0009986">
    <property type="term" value="C:cell surface"/>
    <property type="evidence" value="ECO:0007669"/>
    <property type="project" value="TreeGrafter"/>
</dbReference>
<gene>
    <name evidence="2" type="ORF">SAMN04488103_107139</name>
</gene>
<dbReference type="EMBL" id="FOCE01000007">
    <property type="protein sequence ID" value="SEN75529.1"/>
    <property type="molecule type" value="Genomic_DNA"/>
</dbReference>
<dbReference type="RefSeq" id="WP_091302114.1">
    <property type="nucleotide sequence ID" value="NZ_FOCE01000007.1"/>
</dbReference>
<organism evidence="2 3">
    <name type="scientific">Gemmobacter aquatilis</name>
    <dbReference type="NCBI Taxonomy" id="933059"/>
    <lineage>
        <taxon>Bacteria</taxon>
        <taxon>Pseudomonadati</taxon>
        <taxon>Pseudomonadota</taxon>
        <taxon>Alphaproteobacteria</taxon>
        <taxon>Rhodobacterales</taxon>
        <taxon>Paracoccaceae</taxon>
        <taxon>Gemmobacter</taxon>
    </lineage>
</organism>
<dbReference type="GO" id="GO:0030247">
    <property type="term" value="F:polysaccharide binding"/>
    <property type="evidence" value="ECO:0007669"/>
    <property type="project" value="TreeGrafter"/>
</dbReference>
<dbReference type="GO" id="GO:0045335">
    <property type="term" value="C:phagocytic vesicle"/>
    <property type="evidence" value="ECO:0007669"/>
    <property type="project" value="TreeGrafter"/>
</dbReference>
<feature type="domain" description="H-type lectin" evidence="1">
    <location>
        <begin position="41"/>
        <end position="103"/>
    </location>
</feature>
<dbReference type="STRING" id="933059.SAMN04488103_107139"/>
<dbReference type="GO" id="GO:0070492">
    <property type="term" value="F:oligosaccharide binding"/>
    <property type="evidence" value="ECO:0007669"/>
    <property type="project" value="TreeGrafter"/>
</dbReference>